<keyword evidence="7" id="KW-1185">Reference proteome</keyword>
<feature type="domain" description="Aldehyde dehydrogenase" evidence="5">
    <location>
        <begin position="31"/>
        <end position="490"/>
    </location>
</feature>
<evidence type="ECO:0000256" key="3">
    <source>
        <dbReference type="PROSITE-ProRule" id="PRU10007"/>
    </source>
</evidence>
<dbReference type="PROSITE" id="PS00687">
    <property type="entry name" value="ALDEHYDE_DEHYDR_GLU"/>
    <property type="match status" value="1"/>
</dbReference>
<dbReference type="Proteomes" id="UP000216361">
    <property type="component" value="Unassembled WGS sequence"/>
</dbReference>
<evidence type="ECO:0000256" key="4">
    <source>
        <dbReference type="RuleBase" id="RU003345"/>
    </source>
</evidence>
<dbReference type="Pfam" id="PF00171">
    <property type="entry name" value="Aldedh"/>
    <property type="match status" value="1"/>
</dbReference>
<dbReference type="InterPro" id="IPR016163">
    <property type="entry name" value="Ald_DH_C"/>
</dbReference>
<name>A0A255XWQ8_9PROT</name>
<dbReference type="InterPro" id="IPR015590">
    <property type="entry name" value="Aldehyde_DH_dom"/>
</dbReference>
<accession>A0A255XWQ8</accession>
<evidence type="ECO:0000313" key="7">
    <source>
        <dbReference type="Proteomes" id="UP000216361"/>
    </source>
</evidence>
<reference evidence="6 7" key="1">
    <citation type="submission" date="2017-07" db="EMBL/GenBank/DDBJ databases">
        <title>Elstera cyanobacteriorum sp. nov., a novel bacterium isolated from cyanobacterial aggregates in a eutrophic lake.</title>
        <authorList>
            <person name="Cai H."/>
        </authorList>
    </citation>
    <scope>NUCLEOTIDE SEQUENCE [LARGE SCALE GENOMIC DNA]</scope>
    <source>
        <strain evidence="6 7">TH019</strain>
    </source>
</reference>
<keyword evidence="2 4" id="KW-0560">Oxidoreductase</keyword>
<dbReference type="Gene3D" id="3.40.309.10">
    <property type="entry name" value="Aldehyde Dehydrogenase, Chain A, domain 2"/>
    <property type="match status" value="1"/>
</dbReference>
<proteinExistence type="inferred from homology"/>
<dbReference type="GO" id="GO:0016620">
    <property type="term" value="F:oxidoreductase activity, acting on the aldehyde or oxo group of donors, NAD or NADP as acceptor"/>
    <property type="evidence" value="ECO:0007669"/>
    <property type="project" value="InterPro"/>
</dbReference>
<dbReference type="FunFam" id="3.40.605.10:FF:000007">
    <property type="entry name" value="NAD/NADP-dependent betaine aldehyde dehydrogenase"/>
    <property type="match status" value="1"/>
</dbReference>
<dbReference type="SUPFAM" id="SSF53720">
    <property type="entry name" value="ALDH-like"/>
    <property type="match status" value="1"/>
</dbReference>
<comment type="caution">
    <text evidence="6">The sequence shown here is derived from an EMBL/GenBank/DDBJ whole genome shotgun (WGS) entry which is preliminary data.</text>
</comment>
<feature type="active site" evidence="3">
    <location>
        <position position="266"/>
    </location>
</feature>
<dbReference type="InterPro" id="IPR016162">
    <property type="entry name" value="Ald_DH_N"/>
</dbReference>
<dbReference type="InterPro" id="IPR016161">
    <property type="entry name" value="Ald_DH/histidinol_DH"/>
</dbReference>
<evidence type="ECO:0000313" key="6">
    <source>
        <dbReference type="EMBL" id="OYQ20814.1"/>
    </source>
</evidence>
<dbReference type="PANTHER" id="PTHR11699">
    <property type="entry name" value="ALDEHYDE DEHYDROGENASE-RELATED"/>
    <property type="match status" value="1"/>
</dbReference>
<evidence type="ECO:0000259" key="5">
    <source>
        <dbReference type="Pfam" id="PF00171"/>
    </source>
</evidence>
<dbReference type="InterPro" id="IPR029510">
    <property type="entry name" value="Ald_DH_CS_GLU"/>
</dbReference>
<dbReference type="OrthoDB" id="9772584at2"/>
<dbReference type="Gene3D" id="3.40.605.10">
    <property type="entry name" value="Aldehyde Dehydrogenase, Chain A, domain 1"/>
    <property type="match status" value="1"/>
</dbReference>
<dbReference type="EMBL" id="NOXS01000026">
    <property type="protein sequence ID" value="OYQ20814.1"/>
    <property type="molecule type" value="Genomic_DNA"/>
</dbReference>
<evidence type="ECO:0000256" key="2">
    <source>
        <dbReference type="ARBA" id="ARBA00023002"/>
    </source>
</evidence>
<gene>
    <name evidence="6" type="ORF">CHR90_03520</name>
</gene>
<organism evidence="6 7">
    <name type="scientific">Elstera cyanobacteriorum</name>
    <dbReference type="NCBI Taxonomy" id="2022747"/>
    <lineage>
        <taxon>Bacteria</taxon>
        <taxon>Pseudomonadati</taxon>
        <taxon>Pseudomonadota</taxon>
        <taxon>Alphaproteobacteria</taxon>
        <taxon>Rhodospirillales</taxon>
        <taxon>Rhodospirillaceae</taxon>
        <taxon>Elstera</taxon>
    </lineage>
</organism>
<evidence type="ECO:0000256" key="1">
    <source>
        <dbReference type="ARBA" id="ARBA00009986"/>
    </source>
</evidence>
<dbReference type="AlphaFoldDB" id="A0A255XWQ8"/>
<protein>
    <submittedName>
        <fullName evidence="6">Aldehyde dehydrogenase</fullName>
    </submittedName>
</protein>
<sequence>MIDRNKLIAEAVATGTLSGLPTQHFIDGAFVPGASGESFASFDPGRAVAFARFAAGTAEDIDRAVIAARKALKGPWGSASPAERGRILARAAALVREEAPRLAVAETLDSGKRLAEAEGDVRGVARAFEYYAGAADKLHGDRFPLDRNYIGFSLEEPIGVAAQIIPWNYPISTAARGIAPALAAGCSVVAKPAEQTPLTALLLADLLHRAGLPAGVLNVVTGTGADAGAPLVAHPGVDHITFTGSVVTGQWVMRSAADHVTRLLLELGGKSPFTVLADADQDAALNGLMEAIFENAGQICSSGSRLILDRSIADDFLDALRTRVRGIRLGHGLSDCDMGPVNSAEHLARINAHVAAAKAAGNHFLTGGAIAQCDSGGWFFEPTVVMARDSHDPLVQEEIFGPVLTVQIVSDFDEAIAAANATRYALVGGIYTRDLSKAYRYAREVDAGQIYINEYFAGGIEVPFGGNRQSGFGREKGMEGLRSYCKLKSVVARI</sequence>
<comment type="similarity">
    <text evidence="1 4">Belongs to the aldehyde dehydrogenase family.</text>
</comment>